<dbReference type="InterPro" id="IPR003593">
    <property type="entry name" value="AAA+_ATPase"/>
</dbReference>
<reference evidence="2" key="1">
    <citation type="submission" date="2020-05" db="EMBL/GenBank/DDBJ databases">
        <authorList>
            <person name="Chiriac C."/>
            <person name="Salcher M."/>
            <person name="Ghai R."/>
            <person name="Kavagutti S V."/>
        </authorList>
    </citation>
    <scope>NUCLEOTIDE SEQUENCE</scope>
</reference>
<dbReference type="PANTHER" id="PTHR11669:SF8">
    <property type="entry name" value="DNA POLYMERASE III SUBUNIT DELTA"/>
    <property type="match status" value="1"/>
</dbReference>
<evidence type="ECO:0000313" key="2">
    <source>
        <dbReference type="EMBL" id="CAB4547842.1"/>
    </source>
</evidence>
<dbReference type="GO" id="GO:0006261">
    <property type="term" value="P:DNA-templated DNA replication"/>
    <property type="evidence" value="ECO:0007669"/>
    <property type="project" value="TreeGrafter"/>
</dbReference>
<accession>A0A6J6C918</accession>
<sequence>MTKDFWYELAGQPEAVAQIRRAVAERDEGVFHSWLITGPPGSGRSVLAQAFAAALQCPNQGCGTCHSCILAKAGSHPDITALTTEKVQIAIAEVRDLVAQSSFGSSSGRFRIMIIEDADRMAPLAANVLLKALEEPPANTLWILCAPSEVDMLPTIRSRVRKVVLKVPSVEDVAKLLVERDGVEPGLAILVAAEAQSHIGMARRLATSSEARERRHEYLLAAMNISNMGEAVKTADKWLDLAKKDAAALTKERDEEEKQTLLHSLGLSPADTIPPQYRTDIKNLEEGQKRRATRSLRDGLDRILVDLLALYRDVLTVQLKAQTPLVNRDLSVQIREVAYSSKPEDTIGIIDMIEKSRDRIDRNVRDIYVMDSLAATLKRRA</sequence>
<gene>
    <name evidence="2" type="ORF">UFOPK1433_00916</name>
    <name evidence="3" type="ORF">UFOPK1843_00127</name>
</gene>
<dbReference type="EMBL" id="CAEZUR010000006">
    <property type="protein sequence ID" value="CAB4600843.1"/>
    <property type="molecule type" value="Genomic_DNA"/>
</dbReference>
<dbReference type="Gene3D" id="3.40.50.300">
    <property type="entry name" value="P-loop containing nucleotide triphosphate hydrolases"/>
    <property type="match status" value="1"/>
</dbReference>
<dbReference type="AlphaFoldDB" id="A0A6J6C918"/>
<feature type="domain" description="AAA+ ATPase" evidence="1">
    <location>
        <begin position="30"/>
        <end position="168"/>
    </location>
</feature>
<organism evidence="2">
    <name type="scientific">freshwater metagenome</name>
    <dbReference type="NCBI Taxonomy" id="449393"/>
    <lineage>
        <taxon>unclassified sequences</taxon>
        <taxon>metagenomes</taxon>
        <taxon>ecological metagenomes</taxon>
    </lineage>
</organism>
<dbReference type="Pfam" id="PF13177">
    <property type="entry name" value="DNA_pol3_delta2"/>
    <property type="match status" value="1"/>
</dbReference>
<dbReference type="InterPro" id="IPR027417">
    <property type="entry name" value="P-loop_NTPase"/>
</dbReference>
<dbReference type="SUPFAM" id="SSF52540">
    <property type="entry name" value="P-loop containing nucleoside triphosphate hydrolases"/>
    <property type="match status" value="2"/>
</dbReference>
<dbReference type="SMART" id="SM00382">
    <property type="entry name" value="AAA"/>
    <property type="match status" value="1"/>
</dbReference>
<dbReference type="PANTHER" id="PTHR11669">
    <property type="entry name" value="REPLICATION FACTOR C / DNA POLYMERASE III GAMMA-TAU SUBUNIT"/>
    <property type="match status" value="1"/>
</dbReference>
<proteinExistence type="predicted"/>
<protein>
    <submittedName>
        <fullName evidence="2">Unannotated protein</fullName>
    </submittedName>
</protein>
<dbReference type="EMBL" id="CAEZSN010000108">
    <property type="protein sequence ID" value="CAB4547842.1"/>
    <property type="molecule type" value="Genomic_DNA"/>
</dbReference>
<dbReference type="InterPro" id="IPR050238">
    <property type="entry name" value="DNA_Rep/Repair_Clamp_Loader"/>
</dbReference>
<evidence type="ECO:0000259" key="1">
    <source>
        <dbReference type="SMART" id="SM00382"/>
    </source>
</evidence>
<name>A0A6J6C918_9ZZZZ</name>
<evidence type="ECO:0000313" key="3">
    <source>
        <dbReference type="EMBL" id="CAB4600843.1"/>
    </source>
</evidence>
<dbReference type="NCBIfam" id="NF005926">
    <property type="entry name" value="PRK07940.1"/>
    <property type="match status" value="1"/>
</dbReference>